<dbReference type="Pfam" id="PF01061">
    <property type="entry name" value="ABC2_membrane"/>
    <property type="match status" value="1"/>
</dbReference>
<keyword evidence="5" id="KW-0813">Transport</keyword>
<keyword evidence="4 5" id="KW-0472">Membrane</keyword>
<feature type="transmembrane region" description="Helical" evidence="5">
    <location>
        <begin position="46"/>
        <end position="64"/>
    </location>
</feature>
<comment type="caution">
    <text evidence="7">The sequence shown here is derived from an EMBL/GenBank/DDBJ whole genome shotgun (WGS) entry which is preliminary data.</text>
</comment>
<dbReference type="PRINTS" id="PR00164">
    <property type="entry name" value="ABC2TRNSPORT"/>
</dbReference>
<dbReference type="PROSITE" id="PS51012">
    <property type="entry name" value="ABC_TM2"/>
    <property type="match status" value="1"/>
</dbReference>
<dbReference type="GO" id="GO:0043190">
    <property type="term" value="C:ATP-binding cassette (ABC) transporter complex"/>
    <property type="evidence" value="ECO:0007669"/>
    <property type="project" value="InterPro"/>
</dbReference>
<dbReference type="EMBL" id="JACQWF010000375">
    <property type="protein sequence ID" value="MBI4596407.1"/>
    <property type="molecule type" value="Genomic_DNA"/>
</dbReference>
<evidence type="ECO:0000256" key="5">
    <source>
        <dbReference type="RuleBase" id="RU361157"/>
    </source>
</evidence>
<dbReference type="AlphaFoldDB" id="A0A933GM28"/>
<dbReference type="InterPro" id="IPR051784">
    <property type="entry name" value="Nod_factor_ABC_transporter"/>
</dbReference>
<dbReference type="GO" id="GO:0140359">
    <property type="term" value="F:ABC-type transporter activity"/>
    <property type="evidence" value="ECO:0007669"/>
    <property type="project" value="InterPro"/>
</dbReference>
<feature type="domain" description="ABC transmembrane type-2" evidence="6">
    <location>
        <begin position="49"/>
        <end position="275"/>
    </location>
</feature>
<dbReference type="PIRSF" id="PIRSF006648">
    <property type="entry name" value="DrrB"/>
    <property type="match status" value="1"/>
</dbReference>
<evidence type="ECO:0000313" key="8">
    <source>
        <dbReference type="Proteomes" id="UP000772181"/>
    </source>
</evidence>
<dbReference type="InterPro" id="IPR047817">
    <property type="entry name" value="ABC2_TM_bact-type"/>
</dbReference>
<evidence type="ECO:0000259" key="6">
    <source>
        <dbReference type="PROSITE" id="PS51012"/>
    </source>
</evidence>
<dbReference type="Proteomes" id="UP000772181">
    <property type="component" value="Unassembled WGS sequence"/>
</dbReference>
<feature type="transmembrane region" description="Helical" evidence="5">
    <location>
        <begin position="165"/>
        <end position="187"/>
    </location>
</feature>
<dbReference type="PANTHER" id="PTHR43229">
    <property type="entry name" value="NODULATION PROTEIN J"/>
    <property type="match status" value="1"/>
</dbReference>
<feature type="transmembrane region" description="Helical" evidence="5">
    <location>
        <begin position="142"/>
        <end position="158"/>
    </location>
</feature>
<keyword evidence="2 5" id="KW-0812">Transmembrane</keyword>
<organism evidence="7 8">
    <name type="scientific">Tectimicrobiota bacterium</name>
    <dbReference type="NCBI Taxonomy" id="2528274"/>
    <lineage>
        <taxon>Bacteria</taxon>
        <taxon>Pseudomonadati</taxon>
        <taxon>Nitrospinota/Tectimicrobiota group</taxon>
        <taxon>Candidatus Tectimicrobiota</taxon>
    </lineage>
</organism>
<comment type="subcellular location">
    <subcellularLocation>
        <location evidence="5">Cell membrane</location>
        <topology evidence="5">Multi-pass membrane protein</topology>
    </subcellularLocation>
    <subcellularLocation>
        <location evidence="1">Membrane</location>
        <topology evidence="1">Multi-pass membrane protein</topology>
    </subcellularLocation>
</comment>
<evidence type="ECO:0000256" key="1">
    <source>
        <dbReference type="ARBA" id="ARBA00004141"/>
    </source>
</evidence>
<proteinExistence type="inferred from homology"/>
<evidence type="ECO:0000256" key="2">
    <source>
        <dbReference type="ARBA" id="ARBA00022692"/>
    </source>
</evidence>
<reference evidence="7" key="1">
    <citation type="submission" date="2020-07" db="EMBL/GenBank/DDBJ databases">
        <title>Huge and variable diversity of episymbiotic CPR bacteria and DPANN archaea in groundwater ecosystems.</title>
        <authorList>
            <person name="He C.Y."/>
            <person name="Keren R."/>
            <person name="Whittaker M."/>
            <person name="Farag I.F."/>
            <person name="Doudna J."/>
            <person name="Cate J.H.D."/>
            <person name="Banfield J.F."/>
        </authorList>
    </citation>
    <scope>NUCLEOTIDE SEQUENCE</scope>
    <source>
        <strain evidence="7">NC_groundwater_1482_Ag_S-0.65um_47_24</strain>
    </source>
</reference>
<sequence>MVSKDLNFQLFNEAWISLKTQDWRVPSASWRSIRVLQRNFDSYKRYYKASLFSALGEPILYLLAMGYGLGAYLQSIEGVSYLEFITPGLLVSSAMYSATFEGTFGSYTRMVEQKNFEAIIATPLTIGDVAVGEILWGGVKGLIGSSIMFLIIVAFGLVKSWSSVFIFPLLLLVGLLFMSMSLIATAVSPTYEFFNYFFTLFISPMFFFSGIFFPLTNFPLWVKGVAWFMPLTHAVNIARSLITGQDYLSIIWDLLWLAIVTVIFTMVSMILVQHRVIK</sequence>
<keyword evidence="3 5" id="KW-1133">Transmembrane helix</keyword>
<feature type="transmembrane region" description="Helical" evidence="5">
    <location>
        <begin position="254"/>
        <end position="272"/>
    </location>
</feature>
<evidence type="ECO:0000313" key="7">
    <source>
        <dbReference type="EMBL" id="MBI4596407.1"/>
    </source>
</evidence>
<name>A0A933GM28_UNCTE</name>
<dbReference type="PANTHER" id="PTHR43229:SF2">
    <property type="entry name" value="NODULATION PROTEIN J"/>
    <property type="match status" value="1"/>
</dbReference>
<keyword evidence="5" id="KW-1003">Cell membrane</keyword>
<dbReference type="InterPro" id="IPR000412">
    <property type="entry name" value="ABC_2_transport"/>
</dbReference>
<evidence type="ECO:0000256" key="3">
    <source>
        <dbReference type="ARBA" id="ARBA00022989"/>
    </source>
</evidence>
<protein>
    <recommendedName>
        <fullName evidence="5">Transport permease protein</fullName>
    </recommendedName>
</protein>
<dbReference type="InterPro" id="IPR013525">
    <property type="entry name" value="ABC2_TM"/>
</dbReference>
<comment type="similarity">
    <text evidence="5">Belongs to the ABC-2 integral membrane protein family.</text>
</comment>
<evidence type="ECO:0000256" key="4">
    <source>
        <dbReference type="ARBA" id="ARBA00023136"/>
    </source>
</evidence>
<accession>A0A933GM28</accession>
<gene>
    <name evidence="7" type="ORF">HY730_08540</name>
</gene>
<feature type="transmembrane region" description="Helical" evidence="5">
    <location>
        <begin position="193"/>
        <end position="213"/>
    </location>
</feature>
<feature type="transmembrane region" description="Helical" evidence="5">
    <location>
        <begin position="84"/>
        <end position="104"/>
    </location>
</feature>